<sequence>MTLYLKKFLAVIIVLAVLAVISLPAIGATYLLAWLIDFLVTINFDSSLTHGVCIFLGVAWTLASINTDKALNTLARW</sequence>
<keyword evidence="1" id="KW-1133">Transmembrane helix</keyword>
<name>A0A432XVK3_9GAMM</name>
<feature type="transmembrane region" description="Helical" evidence="1">
    <location>
        <begin position="12"/>
        <end position="36"/>
    </location>
</feature>
<dbReference type="RefSeq" id="WP_126762957.1">
    <property type="nucleotide sequence ID" value="NZ_JBHLTZ010000012.1"/>
</dbReference>
<dbReference type="EMBL" id="PIPW01000002">
    <property type="protein sequence ID" value="RUO52621.1"/>
    <property type="molecule type" value="Genomic_DNA"/>
</dbReference>
<protein>
    <submittedName>
        <fullName evidence="2">Uncharacterized protein</fullName>
    </submittedName>
</protein>
<keyword evidence="1" id="KW-0812">Transmembrane</keyword>
<comment type="caution">
    <text evidence="2">The sequence shown here is derived from an EMBL/GenBank/DDBJ whole genome shotgun (WGS) entry which is preliminary data.</text>
</comment>
<keyword evidence="1" id="KW-0472">Membrane</keyword>
<dbReference type="OrthoDB" id="6238700at2"/>
<organism evidence="2 3">
    <name type="scientific">Pseudidiomarina halophila</name>
    <dbReference type="NCBI Taxonomy" id="1449799"/>
    <lineage>
        <taxon>Bacteria</taxon>
        <taxon>Pseudomonadati</taxon>
        <taxon>Pseudomonadota</taxon>
        <taxon>Gammaproteobacteria</taxon>
        <taxon>Alteromonadales</taxon>
        <taxon>Idiomarinaceae</taxon>
        <taxon>Pseudidiomarina</taxon>
    </lineage>
</organism>
<accession>A0A432XVK3</accession>
<keyword evidence="3" id="KW-1185">Reference proteome</keyword>
<proteinExistence type="predicted"/>
<gene>
    <name evidence="2" type="ORF">CWI69_06170</name>
</gene>
<evidence type="ECO:0000313" key="2">
    <source>
        <dbReference type="EMBL" id="RUO52621.1"/>
    </source>
</evidence>
<dbReference type="AlphaFoldDB" id="A0A432XVK3"/>
<reference evidence="3" key="1">
    <citation type="journal article" date="2018" name="Front. Microbiol.">
        <title>Genome-Based Analysis Reveals the Taxonomy and Diversity of the Family Idiomarinaceae.</title>
        <authorList>
            <person name="Liu Y."/>
            <person name="Lai Q."/>
            <person name="Shao Z."/>
        </authorList>
    </citation>
    <scope>NUCLEOTIDE SEQUENCE [LARGE SCALE GENOMIC DNA]</scope>
    <source>
        <strain evidence="3">BH195</strain>
    </source>
</reference>
<dbReference type="Proteomes" id="UP000287198">
    <property type="component" value="Unassembled WGS sequence"/>
</dbReference>
<evidence type="ECO:0000256" key="1">
    <source>
        <dbReference type="SAM" id="Phobius"/>
    </source>
</evidence>
<evidence type="ECO:0000313" key="3">
    <source>
        <dbReference type="Proteomes" id="UP000287198"/>
    </source>
</evidence>
<feature type="transmembrane region" description="Helical" evidence="1">
    <location>
        <begin position="48"/>
        <end position="67"/>
    </location>
</feature>